<dbReference type="EMBL" id="JAVDQK010000005">
    <property type="protein sequence ID" value="MDR6218679.1"/>
    <property type="molecule type" value="Genomic_DNA"/>
</dbReference>
<dbReference type="Proteomes" id="UP001185331">
    <property type="component" value="Unassembled WGS sequence"/>
</dbReference>
<evidence type="ECO:0000313" key="2">
    <source>
        <dbReference type="Proteomes" id="UP001185331"/>
    </source>
</evidence>
<gene>
    <name evidence="1" type="ORF">J2Y00_002276</name>
</gene>
<reference evidence="1" key="1">
    <citation type="submission" date="2023-07" db="EMBL/GenBank/DDBJ databases">
        <title>Sorghum-associated microbial communities from plants grown in Nebraska, USA.</title>
        <authorList>
            <person name="Schachtman D."/>
        </authorList>
    </citation>
    <scope>NUCLEOTIDE SEQUENCE</scope>
    <source>
        <strain evidence="1">BE330</strain>
    </source>
</reference>
<proteinExistence type="predicted"/>
<name>A0AAE3XDJ7_9DEIO</name>
<dbReference type="RefSeq" id="WP_309853174.1">
    <property type="nucleotide sequence ID" value="NZ_JAVDQJ010000004.1"/>
</dbReference>
<sequence>MRAARQLEVLSLGFTVMFAVLTLGRSLMPEEPAVDRSALWAEVTRAPNLAPQRLTVTLTGGERVTFDAPAGAGACLMVMVWKRNSHPESSAAWPVALRTARHPQGIDARDIQAVSFTRDEPTEAQMIAARDSGRCPGMTYR</sequence>
<protein>
    <submittedName>
        <fullName evidence="1">Uncharacterized protein</fullName>
    </submittedName>
</protein>
<accession>A0AAE3XDJ7</accession>
<evidence type="ECO:0000313" key="1">
    <source>
        <dbReference type="EMBL" id="MDR6218679.1"/>
    </source>
</evidence>
<dbReference type="AlphaFoldDB" id="A0AAE3XDJ7"/>
<comment type="caution">
    <text evidence="1">The sequence shown here is derived from an EMBL/GenBank/DDBJ whole genome shotgun (WGS) entry which is preliminary data.</text>
</comment>
<organism evidence="1 2">
    <name type="scientific">Deinococcus soli</name>
    <name type="common">ex Cha et al. 2016</name>
    <dbReference type="NCBI Taxonomy" id="1309411"/>
    <lineage>
        <taxon>Bacteria</taxon>
        <taxon>Thermotogati</taxon>
        <taxon>Deinococcota</taxon>
        <taxon>Deinococci</taxon>
        <taxon>Deinococcales</taxon>
        <taxon>Deinococcaceae</taxon>
        <taxon>Deinococcus</taxon>
    </lineage>
</organism>